<feature type="transmembrane region" description="Helical" evidence="1">
    <location>
        <begin position="66"/>
        <end position="84"/>
    </location>
</feature>
<evidence type="ECO:0000256" key="1">
    <source>
        <dbReference type="SAM" id="Phobius"/>
    </source>
</evidence>
<name>A0A9Q8IMK4_9LACO</name>
<keyword evidence="1" id="KW-1133">Transmembrane helix</keyword>
<feature type="transmembrane region" description="Helical" evidence="1">
    <location>
        <begin position="143"/>
        <end position="161"/>
    </location>
</feature>
<dbReference type="AlphaFoldDB" id="A0A9Q8IMK4"/>
<keyword evidence="1" id="KW-0472">Membrane</keyword>
<dbReference type="InterPro" id="IPR046717">
    <property type="entry name" value="DUF6609"/>
</dbReference>
<feature type="transmembrane region" description="Helical" evidence="1">
    <location>
        <begin position="96"/>
        <end position="112"/>
    </location>
</feature>
<gene>
    <name evidence="2" type="ORF">DY130_07315</name>
</gene>
<evidence type="ECO:0000313" key="3">
    <source>
        <dbReference type="Proteomes" id="UP000784700"/>
    </source>
</evidence>
<keyword evidence="1" id="KW-0812">Transmembrane</keyword>
<comment type="caution">
    <text evidence="2">The sequence shown here is derived from an EMBL/GenBank/DDBJ whole genome shotgun (WGS) entry which is preliminary data.</text>
</comment>
<feature type="transmembrane region" description="Helical" evidence="1">
    <location>
        <begin position="119"/>
        <end position="137"/>
    </location>
</feature>
<proteinExistence type="predicted"/>
<feature type="transmembrane region" description="Helical" evidence="1">
    <location>
        <begin position="29"/>
        <end position="46"/>
    </location>
</feature>
<reference evidence="2" key="1">
    <citation type="submission" date="2018-08" db="EMBL/GenBank/DDBJ databases">
        <title>Comparative genomics of wild bee and flower associated Lactobacillus reveals potential adaptation to the bee host.</title>
        <authorList>
            <person name="Vuong H.Q."/>
            <person name="Mcfrederick Q.S."/>
        </authorList>
    </citation>
    <scope>NUCLEOTIDE SEQUENCE</scope>
    <source>
        <strain evidence="2">HV_63</strain>
    </source>
</reference>
<dbReference type="Proteomes" id="UP000784700">
    <property type="component" value="Unassembled WGS sequence"/>
</dbReference>
<protein>
    <submittedName>
        <fullName evidence="2">Uncharacterized protein</fullName>
    </submittedName>
</protein>
<evidence type="ECO:0000313" key="2">
    <source>
        <dbReference type="EMBL" id="TPR42400.1"/>
    </source>
</evidence>
<organism evidence="2 3">
    <name type="scientific">Apilactobacillus micheneri</name>
    <dbReference type="NCBI Taxonomy" id="1899430"/>
    <lineage>
        <taxon>Bacteria</taxon>
        <taxon>Bacillati</taxon>
        <taxon>Bacillota</taxon>
        <taxon>Bacilli</taxon>
        <taxon>Lactobacillales</taxon>
        <taxon>Lactobacillaceae</taxon>
        <taxon>Apilactobacillus</taxon>
    </lineage>
</organism>
<sequence length="169" mass="19454">MTGLWLLIVGFSIFTLLHKVNNGFPDVKFFIILYVIGMIVQFSKILMKKFRVKPRTKSDQKISNIAILIMSALVLLSYIFVMLTNKSFDYYAVRELWILILISVGIHFLFFIPVQGKYLASSLSILTILNCLIGIIFNIDLDIIFVFDGLIKIIFGFVYIYSSKLKYVS</sequence>
<dbReference type="EMBL" id="QUBG01000013">
    <property type="protein sequence ID" value="TPR42400.1"/>
    <property type="molecule type" value="Genomic_DNA"/>
</dbReference>
<dbReference type="Pfam" id="PF20313">
    <property type="entry name" value="DUF6609"/>
    <property type="match status" value="1"/>
</dbReference>
<accession>A0A9Q8IMK4</accession>